<dbReference type="SUPFAM" id="SSF52540">
    <property type="entry name" value="P-loop containing nucleoside triphosphate hydrolases"/>
    <property type="match status" value="1"/>
</dbReference>
<name>A0A1B7N533_9AGAM</name>
<dbReference type="InterPro" id="IPR006073">
    <property type="entry name" value="GTP-bd"/>
</dbReference>
<keyword evidence="1" id="KW-0175">Coiled coil</keyword>
<dbReference type="EMBL" id="KV448229">
    <property type="protein sequence ID" value="OAX39966.1"/>
    <property type="molecule type" value="Genomic_DNA"/>
</dbReference>
<evidence type="ECO:0000256" key="3">
    <source>
        <dbReference type="SAM" id="Phobius"/>
    </source>
</evidence>
<feature type="domain" description="G" evidence="4">
    <location>
        <begin position="9"/>
        <end position="84"/>
    </location>
</feature>
<keyword evidence="3" id="KW-0472">Membrane</keyword>
<feature type="coiled-coil region" evidence="1">
    <location>
        <begin position="218"/>
        <end position="245"/>
    </location>
</feature>
<dbReference type="STRING" id="1314800.A0A1B7N533"/>
<dbReference type="AlphaFoldDB" id="A0A1B7N533"/>
<gene>
    <name evidence="5" type="ORF">K503DRAFT_799234</name>
</gene>
<evidence type="ECO:0000259" key="4">
    <source>
        <dbReference type="Pfam" id="PF01926"/>
    </source>
</evidence>
<dbReference type="OrthoDB" id="8954335at2759"/>
<reference evidence="5 6" key="1">
    <citation type="submission" date="2016-06" db="EMBL/GenBank/DDBJ databases">
        <title>Comparative genomics of the ectomycorrhizal sister species Rhizopogon vinicolor and Rhizopogon vesiculosus (Basidiomycota: Boletales) reveals a divergence of the mating type B locus.</title>
        <authorList>
            <consortium name="DOE Joint Genome Institute"/>
            <person name="Mujic A.B."/>
            <person name="Kuo A."/>
            <person name="Tritt A."/>
            <person name="Lipzen A."/>
            <person name="Chen C."/>
            <person name="Johnson J."/>
            <person name="Sharma A."/>
            <person name="Barry K."/>
            <person name="Grigoriev I.V."/>
            <person name="Spatafora J.W."/>
        </authorList>
    </citation>
    <scope>NUCLEOTIDE SEQUENCE [LARGE SCALE GENOMIC DNA]</scope>
    <source>
        <strain evidence="5 6">AM-OR11-026</strain>
    </source>
</reference>
<evidence type="ECO:0000313" key="6">
    <source>
        <dbReference type="Proteomes" id="UP000092154"/>
    </source>
</evidence>
<evidence type="ECO:0000313" key="5">
    <source>
        <dbReference type="EMBL" id="OAX39966.1"/>
    </source>
</evidence>
<accession>A0A1B7N533</accession>
<evidence type="ECO:0000256" key="2">
    <source>
        <dbReference type="SAM" id="MobiDB-lite"/>
    </source>
</evidence>
<dbReference type="InterPro" id="IPR027417">
    <property type="entry name" value="P-loop_NTPase"/>
</dbReference>
<proteinExistence type="predicted"/>
<keyword evidence="3" id="KW-1133">Transmembrane helix</keyword>
<feature type="compositionally biased region" description="Basic and acidic residues" evidence="2">
    <location>
        <begin position="393"/>
        <end position="410"/>
    </location>
</feature>
<dbReference type="GO" id="GO:0005525">
    <property type="term" value="F:GTP binding"/>
    <property type="evidence" value="ECO:0007669"/>
    <property type="project" value="InterPro"/>
</dbReference>
<sequence length="493" mass="56344">MTNPDREIRIAVMGATGSGKSTFINEASGSDLPVGRGLESYTSEVQTSRPFVLNGRVVTLIDIPGFDDMTRSDTDILSMIAAYLSRTYEHGARLAGVIYMHRISDLRMSGTSKRNFRIFRELCGESSLRNVLIVTNMWSEVKREIEEAREAELRSKDEFFKPVIEKGAQLLRHDGTLGSAHTILHYLIKNHPAALRIQQEIIDEHKPIEKTAAGSELRRALDEQADRHKEEIRDLRAEMEAAMHVRDEETRGEFQKALEKKQQDHLHIIEQSSQRMASEFTAERARLEARITQMEGEHHKQLQTLADLQGEITRVLQEKRQQESLHLRKQSEVFAAEEVEDERRTYELEECPGARALAEESHQKHHVRSLLEEVEKAYTAKENAEIAGAKGPEVQRRREGLATPEEEKQRQGSAIVEVAERVHAHEGEVKPAHLQDGLEQAKTPENPFATFVRTASLFVFGYFILLGFWEVLRFLWGYLTASDTWVDYAYYDA</sequence>
<feature type="transmembrane region" description="Helical" evidence="3">
    <location>
        <begin position="448"/>
        <end position="469"/>
    </location>
</feature>
<keyword evidence="6" id="KW-1185">Reference proteome</keyword>
<protein>
    <recommendedName>
        <fullName evidence="4">G domain-containing protein</fullName>
    </recommendedName>
</protein>
<keyword evidence="3" id="KW-0812">Transmembrane</keyword>
<evidence type="ECO:0000256" key="1">
    <source>
        <dbReference type="SAM" id="Coils"/>
    </source>
</evidence>
<dbReference type="Proteomes" id="UP000092154">
    <property type="component" value="Unassembled WGS sequence"/>
</dbReference>
<feature type="coiled-coil region" evidence="1">
    <location>
        <begin position="277"/>
        <end position="325"/>
    </location>
</feature>
<dbReference type="Gene3D" id="3.40.50.300">
    <property type="entry name" value="P-loop containing nucleotide triphosphate hydrolases"/>
    <property type="match status" value="1"/>
</dbReference>
<dbReference type="InParanoid" id="A0A1B7N533"/>
<feature type="region of interest" description="Disordered" evidence="2">
    <location>
        <begin position="384"/>
        <end position="413"/>
    </location>
</feature>
<organism evidence="5 6">
    <name type="scientific">Rhizopogon vinicolor AM-OR11-026</name>
    <dbReference type="NCBI Taxonomy" id="1314800"/>
    <lineage>
        <taxon>Eukaryota</taxon>
        <taxon>Fungi</taxon>
        <taxon>Dikarya</taxon>
        <taxon>Basidiomycota</taxon>
        <taxon>Agaricomycotina</taxon>
        <taxon>Agaricomycetes</taxon>
        <taxon>Agaricomycetidae</taxon>
        <taxon>Boletales</taxon>
        <taxon>Suillineae</taxon>
        <taxon>Rhizopogonaceae</taxon>
        <taxon>Rhizopogon</taxon>
    </lineage>
</organism>
<dbReference type="Pfam" id="PF01926">
    <property type="entry name" value="MMR_HSR1"/>
    <property type="match status" value="1"/>
</dbReference>